<reference evidence="1" key="1">
    <citation type="submission" date="2023-05" db="EMBL/GenBank/DDBJ databases">
        <authorList>
            <consortium name="ELIXIR-Norway"/>
        </authorList>
    </citation>
    <scope>NUCLEOTIDE SEQUENCE</scope>
</reference>
<protein>
    <submittedName>
        <fullName evidence="1">Uncharacterized protein</fullName>
    </submittedName>
</protein>
<dbReference type="Proteomes" id="UP001162501">
    <property type="component" value="Chromosome 21"/>
</dbReference>
<name>A0ACB0EIZ7_RANTA</name>
<accession>A0ACB0EIZ7</accession>
<gene>
    <name evidence="1" type="ORF">MRATA1EN3_LOCUS11635</name>
</gene>
<evidence type="ECO:0000313" key="2">
    <source>
        <dbReference type="Proteomes" id="UP001162501"/>
    </source>
</evidence>
<evidence type="ECO:0000313" key="1">
    <source>
        <dbReference type="EMBL" id="CAI9700422.1"/>
    </source>
</evidence>
<proteinExistence type="predicted"/>
<dbReference type="EMBL" id="OX596105">
    <property type="protein sequence ID" value="CAI9700422.1"/>
    <property type="molecule type" value="Genomic_DNA"/>
</dbReference>
<organism evidence="1 2">
    <name type="scientific">Rangifer tarandus platyrhynchus</name>
    <name type="common">Svalbard reindeer</name>
    <dbReference type="NCBI Taxonomy" id="3082113"/>
    <lineage>
        <taxon>Eukaryota</taxon>
        <taxon>Metazoa</taxon>
        <taxon>Chordata</taxon>
        <taxon>Craniata</taxon>
        <taxon>Vertebrata</taxon>
        <taxon>Euteleostomi</taxon>
        <taxon>Mammalia</taxon>
        <taxon>Eutheria</taxon>
        <taxon>Laurasiatheria</taxon>
        <taxon>Artiodactyla</taxon>
        <taxon>Ruminantia</taxon>
        <taxon>Pecora</taxon>
        <taxon>Cervidae</taxon>
        <taxon>Odocoileinae</taxon>
        <taxon>Rangifer</taxon>
    </lineage>
</organism>
<sequence length="867" mass="95938">MWLPSVLLLLCLPGSLSLTGPGSVAGTAGSSLRIRCQYEKVYKGHNKYWCRGKYGIACRKIVETKGEEKEKRNGRVSIRDHTDNLTFTVTLENLNINDTGSYWCRIQTVWILDVLSLDPSVQVEVSVSPAPRTNPGSIACPAVPATFPTVSDGQNLSIKEMSSHCPGSWLSNVHFLLLVFLKLPLFLGMVGAVLWVNRPQRRPGGRERQLDQRAQLIDPWAAPDCSATAQHTAGPKQGHLHEGQEHHADVAEEDAYEAQVTGGRGLQGEASRGGGSSVAETSTRETKHRTRGVGESGLLRRRAQRTSKGADPREGQGSGSGQEGSSAISGPRAERGVEQASLTVRCRYDPGYESYLKWWCRGADWGSCRIMVKTTGSEKEVKKGRVSIKDNQKDRSFTVTMEKLRLDDSDTYWCGIERIGPDLRNRVEVTIDPGSSAISGPRAERGVEQASLTVRCRYDPGYESYLKWWCRGADWGSCRIMVKTTGSEKEVKKGRVSIRDNQKDRSFTVTMEKLRLDDSDTYWCGLEKVGTDLGSRVEVTIDPGSSAISGPRAERGVEQASLTVRCRYDPGYESYLKWWCRGADWGSCRIMVKTTGSEKEVKKGRVSIRDNQKDRSFTVTMEKLRLDDSDTYWCGLEKVGTDLGSRVEVTIDPGSSAISGPRAERGVEQASLTVRCRYDPGYESYLKWWCRGADWGSCRIMVKTTGSEKEVKKGRVSIRDNQKDRSFTVTMEKLRLDDSDTYWCGLEKVGTDLGSRVEVTIDPAPTVSIPTPATSTSATSNANMLTAPVAPEENQGQLPRPGSVHFLLLVFLKVPLLLGLLGAVLWVNRPLRSSGGEPQENQQPPWSSTLSREKDPQTEEKGISCRQ</sequence>